<dbReference type="GO" id="GO:0046872">
    <property type="term" value="F:metal ion binding"/>
    <property type="evidence" value="ECO:0007669"/>
    <property type="project" value="UniProtKB-KW"/>
</dbReference>
<keyword evidence="3 6" id="KW-0067">ATP-binding</keyword>
<dbReference type="Gene3D" id="3.40.50.10420">
    <property type="entry name" value="NagB/RpiA/CoA transferase-like"/>
    <property type="match status" value="1"/>
</dbReference>
<evidence type="ECO:0000313" key="8">
    <source>
        <dbReference type="EMBL" id="KAJ1930523.1"/>
    </source>
</evidence>
<dbReference type="GO" id="GO:0005524">
    <property type="term" value="F:ATP binding"/>
    <property type="evidence" value="ECO:0007669"/>
    <property type="project" value="UniProtKB-KW"/>
</dbReference>
<protein>
    <recommendedName>
        <fullName evidence="5 7">5-formyltetrahydrofolate cyclo-ligase</fullName>
        <ecNumber evidence="5 7">6.3.3.2</ecNumber>
    </recommendedName>
</protein>
<feature type="binding site" evidence="6">
    <location>
        <begin position="8"/>
        <end position="12"/>
    </location>
    <ligand>
        <name>ATP</name>
        <dbReference type="ChEBI" id="CHEBI:30616"/>
    </ligand>
</feature>
<evidence type="ECO:0000256" key="7">
    <source>
        <dbReference type="RuleBase" id="RU361279"/>
    </source>
</evidence>
<dbReference type="EC" id="6.3.3.2" evidence="5 7"/>
<dbReference type="PANTHER" id="PTHR23407:SF1">
    <property type="entry name" value="5-FORMYLTETRAHYDROFOLATE CYCLO-LIGASE"/>
    <property type="match status" value="1"/>
</dbReference>
<dbReference type="GO" id="GO:0030272">
    <property type="term" value="F:5-formyltetrahydrofolate cyclo-ligase activity"/>
    <property type="evidence" value="ECO:0007669"/>
    <property type="project" value="UniProtKB-EC"/>
</dbReference>
<evidence type="ECO:0000256" key="2">
    <source>
        <dbReference type="ARBA" id="ARBA00022741"/>
    </source>
</evidence>
<dbReference type="OrthoDB" id="2015992at2759"/>
<keyword evidence="2 6" id="KW-0547">Nucleotide-binding</keyword>
<dbReference type="AlphaFoldDB" id="A0A9W8AF68"/>
<sequence length="220" mass="24337">MAATPAAKAQLRQRLRPLLAALPAATVETQSSLVTQTVLGLEQYRRATNVCIYLHMGGEVMTHRLVEAVFRDGKSCFVPRCTRADMTMVQLDDLADYRSLPRNKWGIPEPPMTPVRTNVFEAGGPDLILLPGLAFDRQRNRLGHGKGYYDKFIKHCRQYTSDTGTTMPALVALALTQQILDEDLPHDALDELPDLVVHPEGAYGKPIACVKQPESEGLQS</sequence>
<comment type="cofactor">
    <cofactor evidence="7">
        <name>Mg(2+)</name>
        <dbReference type="ChEBI" id="CHEBI:18420"/>
    </cofactor>
</comment>
<name>A0A9W8AF68_9FUNG</name>
<evidence type="ECO:0000256" key="1">
    <source>
        <dbReference type="ARBA" id="ARBA00010638"/>
    </source>
</evidence>
<evidence type="ECO:0000256" key="5">
    <source>
        <dbReference type="ARBA" id="ARBA00038966"/>
    </source>
</evidence>
<keyword evidence="9" id="KW-1185">Reference proteome</keyword>
<comment type="catalytic activity">
    <reaction evidence="4 7">
        <text>(6S)-5-formyl-5,6,7,8-tetrahydrofolate + ATP = (6R)-5,10-methenyltetrahydrofolate + ADP + phosphate</text>
        <dbReference type="Rhea" id="RHEA:10488"/>
        <dbReference type="ChEBI" id="CHEBI:30616"/>
        <dbReference type="ChEBI" id="CHEBI:43474"/>
        <dbReference type="ChEBI" id="CHEBI:57455"/>
        <dbReference type="ChEBI" id="CHEBI:57457"/>
        <dbReference type="ChEBI" id="CHEBI:456216"/>
        <dbReference type="EC" id="6.3.3.2"/>
    </reaction>
</comment>
<dbReference type="InterPro" id="IPR037171">
    <property type="entry name" value="NagB/RpiA_transferase-like"/>
</dbReference>
<dbReference type="Proteomes" id="UP001150569">
    <property type="component" value="Unassembled WGS sequence"/>
</dbReference>
<feature type="binding site" evidence="6">
    <location>
        <begin position="141"/>
        <end position="149"/>
    </location>
    <ligand>
        <name>ATP</name>
        <dbReference type="ChEBI" id="CHEBI:30616"/>
    </ligand>
</feature>
<keyword evidence="7" id="KW-0479">Metal-binding</keyword>
<dbReference type="EMBL" id="JANBPT010000005">
    <property type="protein sequence ID" value="KAJ1930523.1"/>
    <property type="molecule type" value="Genomic_DNA"/>
</dbReference>
<dbReference type="InterPro" id="IPR002698">
    <property type="entry name" value="FTHF_cligase"/>
</dbReference>
<dbReference type="InterPro" id="IPR024185">
    <property type="entry name" value="FTHF_cligase-like_sf"/>
</dbReference>
<organism evidence="8 9">
    <name type="scientific">Tieghemiomyces parasiticus</name>
    <dbReference type="NCBI Taxonomy" id="78921"/>
    <lineage>
        <taxon>Eukaryota</taxon>
        <taxon>Fungi</taxon>
        <taxon>Fungi incertae sedis</taxon>
        <taxon>Zoopagomycota</taxon>
        <taxon>Kickxellomycotina</taxon>
        <taxon>Dimargaritomycetes</taxon>
        <taxon>Dimargaritales</taxon>
        <taxon>Dimargaritaceae</taxon>
        <taxon>Tieghemiomyces</taxon>
    </lineage>
</organism>
<dbReference type="PANTHER" id="PTHR23407">
    <property type="entry name" value="ATPASE INHIBITOR/5-FORMYLTETRAHYDROFOLATE CYCLO-LIGASE"/>
    <property type="match status" value="1"/>
</dbReference>
<evidence type="ECO:0000256" key="6">
    <source>
        <dbReference type="PIRSR" id="PIRSR006806-1"/>
    </source>
</evidence>
<feature type="binding site" evidence="6">
    <location>
        <position position="54"/>
    </location>
    <ligand>
        <name>substrate</name>
    </ligand>
</feature>
<dbReference type="PIRSF" id="PIRSF006806">
    <property type="entry name" value="FTHF_cligase"/>
    <property type="match status" value="1"/>
</dbReference>
<dbReference type="GO" id="GO:0005739">
    <property type="term" value="C:mitochondrion"/>
    <property type="evidence" value="ECO:0007669"/>
    <property type="project" value="TreeGrafter"/>
</dbReference>
<accession>A0A9W8AF68</accession>
<dbReference type="NCBIfam" id="TIGR02727">
    <property type="entry name" value="MTHFS_bact"/>
    <property type="match status" value="1"/>
</dbReference>
<dbReference type="GO" id="GO:0009396">
    <property type="term" value="P:folic acid-containing compound biosynthetic process"/>
    <property type="evidence" value="ECO:0007669"/>
    <property type="project" value="TreeGrafter"/>
</dbReference>
<comment type="caution">
    <text evidence="8">The sequence shown here is derived from an EMBL/GenBank/DDBJ whole genome shotgun (WGS) entry which is preliminary data.</text>
</comment>
<reference evidence="8" key="1">
    <citation type="submission" date="2022-07" db="EMBL/GenBank/DDBJ databases">
        <title>Phylogenomic reconstructions and comparative analyses of Kickxellomycotina fungi.</title>
        <authorList>
            <person name="Reynolds N.K."/>
            <person name="Stajich J.E."/>
            <person name="Barry K."/>
            <person name="Grigoriev I.V."/>
            <person name="Crous P."/>
            <person name="Smith M.E."/>
        </authorList>
    </citation>
    <scope>NUCLEOTIDE SEQUENCE</scope>
    <source>
        <strain evidence="8">RSA 861</strain>
    </source>
</reference>
<dbReference type="Pfam" id="PF01812">
    <property type="entry name" value="5-FTHF_cyc-lig"/>
    <property type="match status" value="1"/>
</dbReference>
<comment type="similarity">
    <text evidence="1 7">Belongs to the 5-formyltetrahydrofolate cyclo-ligase family.</text>
</comment>
<proteinExistence type="inferred from homology"/>
<dbReference type="SUPFAM" id="SSF100950">
    <property type="entry name" value="NagB/RpiA/CoA transferase-like"/>
    <property type="match status" value="1"/>
</dbReference>
<gene>
    <name evidence="8" type="ORF">IWQ60_000220</name>
</gene>
<dbReference type="FunFam" id="3.40.50.10420:FF:000007">
    <property type="entry name" value="5-formyltetrahydrofolate cyclo-ligase"/>
    <property type="match status" value="1"/>
</dbReference>
<evidence type="ECO:0000256" key="3">
    <source>
        <dbReference type="ARBA" id="ARBA00022840"/>
    </source>
</evidence>
<feature type="binding site" evidence="6">
    <location>
        <position position="59"/>
    </location>
    <ligand>
        <name>substrate</name>
    </ligand>
</feature>
<evidence type="ECO:0000256" key="4">
    <source>
        <dbReference type="ARBA" id="ARBA00036539"/>
    </source>
</evidence>
<evidence type="ECO:0000313" key="9">
    <source>
        <dbReference type="Proteomes" id="UP001150569"/>
    </source>
</evidence>
<dbReference type="GO" id="GO:0035999">
    <property type="term" value="P:tetrahydrofolate interconversion"/>
    <property type="evidence" value="ECO:0007669"/>
    <property type="project" value="TreeGrafter"/>
</dbReference>
<keyword evidence="7" id="KW-0460">Magnesium</keyword>